<evidence type="ECO:0000313" key="1">
    <source>
        <dbReference type="EMBL" id="MCI87142.1"/>
    </source>
</evidence>
<reference evidence="1 2" key="1">
    <citation type="journal article" date="2018" name="Front. Plant Sci.">
        <title>Red Clover (Trifolium pratense) and Zigzag Clover (T. medium) - A Picture of Genomic Similarities and Differences.</title>
        <authorList>
            <person name="Dluhosova J."/>
            <person name="Istvanek J."/>
            <person name="Nedelnik J."/>
            <person name="Repkova J."/>
        </authorList>
    </citation>
    <scope>NUCLEOTIDE SEQUENCE [LARGE SCALE GENOMIC DNA]</scope>
    <source>
        <strain evidence="2">cv. 10/8</strain>
        <tissue evidence="1">Leaf</tissue>
    </source>
</reference>
<sequence length="61" mass="6689">MDKDGGSINGPAVLDGSNYDYWKARMVAFLESMDNRAWKADIKGWTHPIVTADDGTTSLKA</sequence>
<keyword evidence="2" id="KW-1185">Reference proteome</keyword>
<comment type="caution">
    <text evidence="1">The sequence shown here is derived from an EMBL/GenBank/DDBJ whole genome shotgun (WGS) entry which is preliminary data.</text>
</comment>
<dbReference type="EMBL" id="LXQA011158626">
    <property type="protein sequence ID" value="MCI87142.1"/>
    <property type="molecule type" value="Genomic_DNA"/>
</dbReference>
<feature type="non-terminal residue" evidence="1">
    <location>
        <position position="61"/>
    </location>
</feature>
<dbReference type="AlphaFoldDB" id="A0A392VI93"/>
<accession>A0A392VI93</accession>
<evidence type="ECO:0000313" key="2">
    <source>
        <dbReference type="Proteomes" id="UP000265520"/>
    </source>
</evidence>
<organism evidence="1 2">
    <name type="scientific">Trifolium medium</name>
    <dbReference type="NCBI Taxonomy" id="97028"/>
    <lineage>
        <taxon>Eukaryota</taxon>
        <taxon>Viridiplantae</taxon>
        <taxon>Streptophyta</taxon>
        <taxon>Embryophyta</taxon>
        <taxon>Tracheophyta</taxon>
        <taxon>Spermatophyta</taxon>
        <taxon>Magnoliopsida</taxon>
        <taxon>eudicotyledons</taxon>
        <taxon>Gunneridae</taxon>
        <taxon>Pentapetalae</taxon>
        <taxon>rosids</taxon>
        <taxon>fabids</taxon>
        <taxon>Fabales</taxon>
        <taxon>Fabaceae</taxon>
        <taxon>Papilionoideae</taxon>
        <taxon>50 kb inversion clade</taxon>
        <taxon>NPAAA clade</taxon>
        <taxon>Hologalegina</taxon>
        <taxon>IRL clade</taxon>
        <taxon>Trifolieae</taxon>
        <taxon>Trifolium</taxon>
    </lineage>
</organism>
<name>A0A392VI93_9FABA</name>
<dbReference type="Proteomes" id="UP000265520">
    <property type="component" value="Unassembled WGS sequence"/>
</dbReference>
<protein>
    <submittedName>
        <fullName evidence="1">Gag-pol polyprotein</fullName>
    </submittedName>
</protein>
<proteinExistence type="predicted"/>